<dbReference type="RefSeq" id="WP_141583494.1">
    <property type="nucleotide sequence ID" value="NZ_SPAZ01000189.1"/>
</dbReference>
<feature type="compositionally biased region" description="Basic and acidic residues" evidence="1">
    <location>
        <begin position="242"/>
        <end position="256"/>
    </location>
</feature>
<name>A0AAE8W2Q5_9ACTN</name>
<dbReference type="Pfam" id="PF13730">
    <property type="entry name" value="HTH_36"/>
    <property type="match status" value="1"/>
</dbReference>
<comment type="caution">
    <text evidence="2">The sequence shown here is derived from an EMBL/GenBank/DDBJ whole genome shotgun (WGS) entry which is preliminary data.</text>
</comment>
<evidence type="ECO:0008006" key="4">
    <source>
        <dbReference type="Google" id="ProtNLM"/>
    </source>
</evidence>
<gene>
    <name evidence="2" type="ORF">Sipo8835_22970</name>
</gene>
<dbReference type="AlphaFoldDB" id="A0AAE8W2Q5"/>
<dbReference type="Proteomes" id="UP000318720">
    <property type="component" value="Unassembled WGS sequence"/>
</dbReference>
<evidence type="ECO:0000256" key="1">
    <source>
        <dbReference type="SAM" id="MobiDB-lite"/>
    </source>
</evidence>
<feature type="compositionally biased region" description="Low complexity" evidence="1">
    <location>
        <begin position="181"/>
        <end position="198"/>
    </location>
</feature>
<dbReference type="EMBL" id="SPAZ01000189">
    <property type="protein sequence ID" value="TQE30858.1"/>
    <property type="molecule type" value="Genomic_DNA"/>
</dbReference>
<protein>
    <recommendedName>
        <fullName evidence="4">Helix-turn-helix domain-containing protein</fullName>
    </recommendedName>
</protein>
<sequence length="309" mass="33629">MSIHLMVVAAYLPKSVVNSTQKLVLMKICDSADEETRIARPGLERMMAWSGVNEKRVPAVVTELVELGLVQRITVGRAGRRAEYRVFPLGVPPIPTTDMLVERRREAREGPKNERLARPGVRRAKPVAAARTHEDVAARKAARAESQAEAEPGLPEGNPAGEEKRVPPGEPSGFPQGNRMGSPRGTPSLPSSSSHLHYPPTPTADAAGEPASAGEDPGPRRGCPKHATPAGNCRGCGTNARAARERQRQEEIERERAAEQTWLSDWKADLERHRRAAEADPAAVAKAREAAYELARRGKTEARKNLKGR</sequence>
<reference evidence="2 3" key="1">
    <citation type="submission" date="2019-03" db="EMBL/GenBank/DDBJ databases">
        <title>Comparative genomic analyses of the sweetpotato soil rot pathogen, Streptomyces ipomoeae.</title>
        <authorList>
            <person name="Ruschel Soares N."/>
            <person name="Badger J.H."/>
            <person name="Huguet-Tapia J.C."/>
            <person name="Clark C.A."/>
            <person name="Pettis G.S."/>
        </authorList>
    </citation>
    <scope>NUCLEOTIDE SEQUENCE [LARGE SCALE GENOMIC DNA]</scope>
    <source>
        <strain evidence="2 3">88-35</strain>
    </source>
</reference>
<feature type="region of interest" description="Disordered" evidence="1">
    <location>
        <begin position="105"/>
        <end position="256"/>
    </location>
</feature>
<evidence type="ECO:0000313" key="3">
    <source>
        <dbReference type="Proteomes" id="UP000318720"/>
    </source>
</evidence>
<feature type="compositionally biased region" description="Basic and acidic residues" evidence="1">
    <location>
        <begin position="105"/>
        <end position="117"/>
    </location>
</feature>
<accession>A0AAE8W2Q5</accession>
<evidence type="ECO:0000313" key="2">
    <source>
        <dbReference type="EMBL" id="TQE30858.1"/>
    </source>
</evidence>
<organism evidence="2 3">
    <name type="scientific">Streptomyces ipomoeae</name>
    <dbReference type="NCBI Taxonomy" id="103232"/>
    <lineage>
        <taxon>Bacteria</taxon>
        <taxon>Bacillati</taxon>
        <taxon>Actinomycetota</taxon>
        <taxon>Actinomycetes</taxon>
        <taxon>Kitasatosporales</taxon>
        <taxon>Streptomycetaceae</taxon>
        <taxon>Streptomyces</taxon>
    </lineage>
</organism>
<proteinExistence type="predicted"/>